<dbReference type="GO" id="GO:0006094">
    <property type="term" value="P:gluconeogenesis"/>
    <property type="evidence" value="ECO:0007669"/>
    <property type="project" value="TreeGrafter"/>
</dbReference>
<evidence type="ECO:0000313" key="2">
    <source>
        <dbReference type="EMBL" id="SVE38106.1"/>
    </source>
</evidence>
<dbReference type="PANTHER" id="PTHR21139:SF42">
    <property type="entry name" value="TRIOSEPHOSPHATE ISOMERASE"/>
    <property type="match status" value="1"/>
</dbReference>
<dbReference type="PROSITE" id="PS51440">
    <property type="entry name" value="TIM_2"/>
    <property type="match status" value="1"/>
</dbReference>
<dbReference type="GO" id="GO:0046166">
    <property type="term" value="P:glyceraldehyde-3-phosphate biosynthetic process"/>
    <property type="evidence" value="ECO:0007669"/>
    <property type="project" value="TreeGrafter"/>
</dbReference>
<dbReference type="InterPro" id="IPR013785">
    <property type="entry name" value="Aldolase_TIM"/>
</dbReference>
<dbReference type="GO" id="GO:0005829">
    <property type="term" value="C:cytosol"/>
    <property type="evidence" value="ECO:0007669"/>
    <property type="project" value="TreeGrafter"/>
</dbReference>
<dbReference type="InterPro" id="IPR035990">
    <property type="entry name" value="TIM_sf"/>
</dbReference>
<dbReference type="AlphaFoldDB" id="A0A383D0N2"/>
<sequence length="180" mass="20461">MTNKFMYFIANWKMFGDIKSLNSLNKVLKFSKTNKNNKFKLIYCPPYTLLNLFSKKIKNSNIELGAQNCHQEEVSGPFTGSISPKMLKEIGAKYVIIGHSENRALGETDLIVNKKIKSSINNGLKIIFCIGETLLQRKRKQTHEILKNQILKGLRGVKKLNKVLFAYEPVWSIGTGIVPK</sequence>
<dbReference type="CDD" id="cd00311">
    <property type="entry name" value="TIM"/>
    <property type="match status" value="1"/>
</dbReference>
<protein>
    <recommendedName>
        <fullName evidence="3">Triosephosphate isomerase</fullName>
    </recommendedName>
</protein>
<name>A0A383D0N2_9ZZZZ</name>
<dbReference type="Pfam" id="PF00121">
    <property type="entry name" value="TIM"/>
    <property type="match status" value="1"/>
</dbReference>
<dbReference type="SUPFAM" id="SSF51351">
    <property type="entry name" value="Triosephosphate isomerase (TIM)"/>
    <property type="match status" value="1"/>
</dbReference>
<organism evidence="2">
    <name type="scientific">marine metagenome</name>
    <dbReference type="NCBI Taxonomy" id="408172"/>
    <lineage>
        <taxon>unclassified sequences</taxon>
        <taxon>metagenomes</taxon>
        <taxon>ecological metagenomes</taxon>
    </lineage>
</organism>
<feature type="non-terminal residue" evidence="2">
    <location>
        <position position="180"/>
    </location>
</feature>
<gene>
    <name evidence="2" type="ORF">METZ01_LOCUS490960</name>
</gene>
<keyword evidence="1" id="KW-0413">Isomerase</keyword>
<dbReference type="Gene3D" id="3.20.20.70">
    <property type="entry name" value="Aldolase class I"/>
    <property type="match status" value="1"/>
</dbReference>
<dbReference type="InterPro" id="IPR020861">
    <property type="entry name" value="Triosephosphate_isomerase_AS"/>
</dbReference>
<evidence type="ECO:0000256" key="1">
    <source>
        <dbReference type="ARBA" id="ARBA00023235"/>
    </source>
</evidence>
<dbReference type="PROSITE" id="PS00171">
    <property type="entry name" value="TIM_1"/>
    <property type="match status" value="1"/>
</dbReference>
<dbReference type="PANTHER" id="PTHR21139">
    <property type="entry name" value="TRIOSEPHOSPHATE ISOMERASE"/>
    <property type="match status" value="1"/>
</dbReference>
<dbReference type="GO" id="GO:0004807">
    <property type="term" value="F:triose-phosphate isomerase activity"/>
    <property type="evidence" value="ECO:0007669"/>
    <property type="project" value="InterPro"/>
</dbReference>
<reference evidence="2" key="1">
    <citation type="submission" date="2018-05" db="EMBL/GenBank/DDBJ databases">
        <authorList>
            <person name="Lanie J.A."/>
            <person name="Ng W.-L."/>
            <person name="Kazmierczak K.M."/>
            <person name="Andrzejewski T.M."/>
            <person name="Davidsen T.M."/>
            <person name="Wayne K.J."/>
            <person name="Tettelin H."/>
            <person name="Glass J.I."/>
            <person name="Rusch D."/>
            <person name="Podicherti R."/>
            <person name="Tsui H.-C.T."/>
            <person name="Winkler M.E."/>
        </authorList>
    </citation>
    <scope>NUCLEOTIDE SEQUENCE</scope>
</reference>
<evidence type="ECO:0008006" key="3">
    <source>
        <dbReference type="Google" id="ProtNLM"/>
    </source>
</evidence>
<dbReference type="GO" id="GO:0006096">
    <property type="term" value="P:glycolytic process"/>
    <property type="evidence" value="ECO:0007669"/>
    <property type="project" value="TreeGrafter"/>
</dbReference>
<accession>A0A383D0N2</accession>
<proteinExistence type="predicted"/>
<dbReference type="InterPro" id="IPR000652">
    <property type="entry name" value="Triosephosphate_isomerase"/>
</dbReference>
<dbReference type="EMBL" id="UINC01213367">
    <property type="protein sequence ID" value="SVE38106.1"/>
    <property type="molecule type" value="Genomic_DNA"/>
</dbReference>
<dbReference type="GO" id="GO:0019563">
    <property type="term" value="P:glycerol catabolic process"/>
    <property type="evidence" value="ECO:0007669"/>
    <property type="project" value="TreeGrafter"/>
</dbReference>